<keyword evidence="2" id="KW-1185">Reference proteome</keyword>
<dbReference type="Proteomes" id="UP001283361">
    <property type="component" value="Unassembled WGS sequence"/>
</dbReference>
<accession>A0AAE0ZH39</accession>
<comment type="caution">
    <text evidence="1">The sequence shown here is derived from an EMBL/GenBank/DDBJ whole genome shotgun (WGS) entry which is preliminary data.</text>
</comment>
<organism evidence="1 2">
    <name type="scientific">Elysia crispata</name>
    <name type="common">lettuce slug</name>
    <dbReference type="NCBI Taxonomy" id="231223"/>
    <lineage>
        <taxon>Eukaryota</taxon>
        <taxon>Metazoa</taxon>
        <taxon>Spiralia</taxon>
        <taxon>Lophotrochozoa</taxon>
        <taxon>Mollusca</taxon>
        <taxon>Gastropoda</taxon>
        <taxon>Heterobranchia</taxon>
        <taxon>Euthyneura</taxon>
        <taxon>Panpulmonata</taxon>
        <taxon>Sacoglossa</taxon>
        <taxon>Placobranchoidea</taxon>
        <taxon>Plakobranchidae</taxon>
        <taxon>Elysia</taxon>
    </lineage>
</organism>
<name>A0AAE0ZH39_9GAST</name>
<evidence type="ECO:0000313" key="1">
    <source>
        <dbReference type="EMBL" id="KAK3769188.1"/>
    </source>
</evidence>
<protein>
    <submittedName>
        <fullName evidence="1">Uncharacterized protein</fullName>
    </submittedName>
</protein>
<gene>
    <name evidence="1" type="ORF">RRG08_005135</name>
</gene>
<dbReference type="AlphaFoldDB" id="A0AAE0ZH39"/>
<proteinExistence type="predicted"/>
<dbReference type="EMBL" id="JAWDGP010003957">
    <property type="protein sequence ID" value="KAK3769188.1"/>
    <property type="molecule type" value="Genomic_DNA"/>
</dbReference>
<reference evidence="1" key="1">
    <citation type="journal article" date="2023" name="G3 (Bethesda)">
        <title>A reference genome for the long-term kleptoplast-retaining sea slug Elysia crispata morphotype clarki.</title>
        <authorList>
            <person name="Eastman K.E."/>
            <person name="Pendleton A.L."/>
            <person name="Shaikh M.A."/>
            <person name="Suttiyut T."/>
            <person name="Ogas R."/>
            <person name="Tomko P."/>
            <person name="Gavelis G."/>
            <person name="Widhalm J.R."/>
            <person name="Wisecaver J.H."/>
        </authorList>
    </citation>
    <scope>NUCLEOTIDE SEQUENCE</scope>
    <source>
        <strain evidence="1">ECLA1</strain>
    </source>
</reference>
<sequence length="73" mass="8443">MYWSKTGAERTKRFIIQLDAEILHHLALNSLSQIFTLRHGGANLREITRSGAQTDPAYRPFLLEIKQEHVESH</sequence>
<evidence type="ECO:0000313" key="2">
    <source>
        <dbReference type="Proteomes" id="UP001283361"/>
    </source>
</evidence>